<organism evidence="1 2">
    <name type="scientific">Actinomadura madurae</name>
    <dbReference type="NCBI Taxonomy" id="1993"/>
    <lineage>
        <taxon>Bacteria</taxon>
        <taxon>Bacillati</taxon>
        <taxon>Actinomycetota</taxon>
        <taxon>Actinomycetes</taxon>
        <taxon>Streptosporangiales</taxon>
        <taxon>Thermomonosporaceae</taxon>
        <taxon>Actinomadura</taxon>
    </lineage>
</organism>
<dbReference type="STRING" id="1993.SAMN04489713_108200"/>
<accession>A0A1I5IZP1</accession>
<name>A0A1I5IZP1_9ACTN</name>
<evidence type="ECO:0000313" key="2">
    <source>
        <dbReference type="Proteomes" id="UP000183413"/>
    </source>
</evidence>
<dbReference type="Proteomes" id="UP000183413">
    <property type="component" value="Unassembled WGS sequence"/>
</dbReference>
<sequence length="83" mass="9625">MSKRSVSNDFAMARISLMPDWRGARSRDGFVARRLAELSHYQVLNGCLPEVQARDEGELWLLCDAQTRLYERIALAESTRRWP</sequence>
<protein>
    <submittedName>
        <fullName evidence="1">Uncharacterized protein</fullName>
    </submittedName>
</protein>
<dbReference type="EMBL" id="FOVH01000008">
    <property type="protein sequence ID" value="SFO66054.1"/>
    <property type="molecule type" value="Genomic_DNA"/>
</dbReference>
<proteinExistence type="predicted"/>
<reference evidence="1 2" key="1">
    <citation type="submission" date="2016-10" db="EMBL/GenBank/DDBJ databases">
        <authorList>
            <person name="de Groot N.N."/>
        </authorList>
    </citation>
    <scope>NUCLEOTIDE SEQUENCE [LARGE SCALE GENOMIC DNA]</scope>
    <source>
        <strain evidence="1 2">DSM 43067</strain>
    </source>
</reference>
<evidence type="ECO:0000313" key="1">
    <source>
        <dbReference type="EMBL" id="SFO66054.1"/>
    </source>
</evidence>
<keyword evidence="2" id="KW-1185">Reference proteome</keyword>
<dbReference type="AlphaFoldDB" id="A0A1I5IZP1"/>
<gene>
    <name evidence="1" type="ORF">SAMN04489713_108200</name>
</gene>
<dbReference type="InParanoid" id="A0A1I5IZP1"/>